<evidence type="ECO:0000313" key="1">
    <source>
        <dbReference type="EMBL" id="PTB57244.1"/>
    </source>
</evidence>
<keyword evidence="2" id="KW-1185">Reference proteome</keyword>
<dbReference type="Proteomes" id="UP000241690">
    <property type="component" value="Unassembled WGS sequence"/>
</dbReference>
<dbReference type="EMBL" id="KZ679678">
    <property type="protein sequence ID" value="PTB57244.1"/>
    <property type="molecule type" value="Genomic_DNA"/>
</dbReference>
<accession>A0A2T4AJI0</accession>
<dbReference type="RefSeq" id="XP_024776921.1">
    <property type="nucleotide sequence ID" value="XM_024915095.1"/>
</dbReference>
<sequence>MTATKLAGLSTLVFVAELRTLIITNFLGVTMAPIRARSSRPWFGANSAAICSGLAANDVVIDNVDKNCSVMLEFTSGYVIAQQPTSTNCAASCLAGTTRLYEAAVAYDAFNLVRSRELFGEFASWSPQVQMLR</sequence>
<dbReference type="AlphaFoldDB" id="A0A2T4AJI0"/>
<protein>
    <submittedName>
        <fullName evidence="1">Uncharacterized protein</fullName>
    </submittedName>
</protein>
<organism evidence="1 2">
    <name type="scientific">Trichoderma harzianum CBS 226.95</name>
    <dbReference type="NCBI Taxonomy" id="983964"/>
    <lineage>
        <taxon>Eukaryota</taxon>
        <taxon>Fungi</taxon>
        <taxon>Dikarya</taxon>
        <taxon>Ascomycota</taxon>
        <taxon>Pezizomycotina</taxon>
        <taxon>Sordariomycetes</taxon>
        <taxon>Hypocreomycetidae</taxon>
        <taxon>Hypocreales</taxon>
        <taxon>Hypocreaceae</taxon>
        <taxon>Trichoderma</taxon>
    </lineage>
</organism>
<gene>
    <name evidence="1" type="ORF">M431DRAFT_4306</name>
</gene>
<evidence type="ECO:0000313" key="2">
    <source>
        <dbReference type="Proteomes" id="UP000241690"/>
    </source>
</evidence>
<proteinExistence type="predicted"/>
<reference evidence="1 2" key="1">
    <citation type="submission" date="2016-07" db="EMBL/GenBank/DDBJ databases">
        <title>Multiple horizontal gene transfer events from other fungi enriched the ability of initially mycotrophic Trichoderma (Ascomycota) to feed on dead plant biomass.</title>
        <authorList>
            <consortium name="DOE Joint Genome Institute"/>
            <person name="Aerts A."/>
            <person name="Atanasova L."/>
            <person name="Chenthamara K."/>
            <person name="Zhang J."/>
            <person name="Grujic M."/>
            <person name="Henrissat B."/>
            <person name="Kuo A."/>
            <person name="Salamov A."/>
            <person name="Lipzen A."/>
            <person name="Labutti K."/>
            <person name="Barry K."/>
            <person name="Miao Y."/>
            <person name="Rahimi M.J."/>
            <person name="Shen Q."/>
            <person name="Grigoriev I.V."/>
            <person name="Kubicek C.P."/>
            <person name="Druzhinina I.S."/>
        </authorList>
    </citation>
    <scope>NUCLEOTIDE SEQUENCE [LARGE SCALE GENOMIC DNA]</scope>
    <source>
        <strain evidence="1 2">CBS 226.95</strain>
    </source>
</reference>
<dbReference type="GeneID" id="36623661"/>
<name>A0A2T4AJI0_TRIHA</name>